<dbReference type="EMBL" id="JAUHHV010000010">
    <property type="protein sequence ID" value="KAK1410641.1"/>
    <property type="molecule type" value="Genomic_DNA"/>
</dbReference>
<keyword evidence="5" id="KW-1185">Reference proteome</keyword>
<name>A0AAD8NJL7_TARER</name>
<dbReference type="AlphaFoldDB" id="A0AAD8NJL7"/>
<gene>
    <name evidence="4" type="ORF">QVD17_37178</name>
</gene>
<evidence type="ECO:0000259" key="3">
    <source>
        <dbReference type="Pfam" id="PF04504"/>
    </source>
</evidence>
<dbReference type="PANTHER" id="PTHR31662:SF8">
    <property type="entry name" value="EXPRESSED PROTEIN"/>
    <property type="match status" value="1"/>
</dbReference>
<dbReference type="InterPro" id="IPR053932">
    <property type="entry name" value="GeBP-like_DBD"/>
</dbReference>
<accession>A0AAD8NJL7</accession>
<dbReference type="Proteomes" id="UP001229421">
    <property type="component" value="Unassembled WGS sequence"/>
</dbReference>
<comment type="caution">
    <text evidence="4">The sequence shown here is derived from an EMBL/GenBank/DDBJ whole genome shotgun (WGS) entry which is preliminary data.</text>
</comment>
<feature type="compositionally biased region" description="Low complexity" evidence="2">
    <location>
        <begin position="16"/>
        <end position="28"/>
    </location>
</feature>
<reference evidence="4" key="1">
    <citation type="journal article" date="2023" name="bioRxiv">
        <title>Improved chromosome-level genome assembly for marigold (Tagetes erecta).</title>
        <authorList>
            <person name="Jiang F."/>
            <person name="Yuan L."/>
            <person name="Wang S."/>
            <person name="Wang H."/>
            <person name="Xu D."/>
            <person name="Wang A."/>
            <person name="Fan W."/>
        </authorList>
    </citation>
    <scope>NUCLEOTIDE SEQUENCE</scope>
    <source>
        <strain evidence="4">WSJ</strain>
        <tissue evidence="4">Leaf</tissue>
    </source>
</reference>
<dbReference type="GO" id="GO:0006355">
    <property type="term" value="P:regulation of DNA-templated transcription"/>
    <property type="evidence" value="ECO:0007669"/>
    <property type="project" value="InterPro"/>
</dbReference>
<comment type="similarity">
    <text evidence="1">Belongs to the GeBP family.</text>
</comment>
<protein>
    <recommendedName>
        <fullName evidence="3">Glabrous enhancer-binding protein-like DBD domain-containing protein</fullName>
    </recommendedName>
</protein>
<feature type="domain" description="Glabrous enhancer-binding protein-like DBD" evidence="3">
    <location>
        <begin position="77"/>
        <end position="170"/>
    </location>
</feature>
<evidence type="ECO:0000313" key="5">
    <source>
        <dbReference type="Proteomes" id="UP001229421"/>
    </source>
</evidence>
<evidence type="ECO:0000313" key="4">
    <source>
        <dbReference type="EMBL" id="KAK1410641.1"/>
    </source>
</evidence>
<evidence type="ECO:0000256" key="2">
    <source>
        <dbReference type="SAM" id="MobiDB-lite"/>
    </source>
</evidence>
<organism evidence="4 5">
    <name type="scientific">Tagetes erecta</name>
    <name type="common">African marigold</name>
    <dbReference type="NCBI Taxonomy" id="13708"/>
    <lineage>
        <taxon>Eukaryota</taxon>
        <taxon>Viridiplantae</taxon>
        <taxon>Streptophyta</taxon>
        <taxon>Embryophyta</taxon>
        <taxon>Tracheophyta</taxon>
        <taxon>Spermatophyta</taxon>
        <taxon>Magnoliopsida</taxon>
        <taxon>eudicotyledons</taxon>
        <taxon>Gunneridae</taxon>
        <taxon>Pentapetalae</taxon>
        <taxon>asterids</taxon>
        <taxon>campanulids</taxon>
        <taxon>Asterales</taxon>
        <taxon>Asteraceae</taxon>
        <taxon>Asteroideae</taxon>
        <taxon>Heliantheae alliance</taxon>
        <taxon>Tageteae</taxon>
        <taxon>Tagetes</taxon>
    </lineage>
</organism>
<dbReference type="InterPro" id="IPR007592">
    <property type="entry name" value="GEBP"/>
</dbReference>
<feature type="region of interest" description="Disordered" evidence="2">
    <location>
        <begin position="1"/>
        <end position="31"/>
    </location>
</feature>
<dbReference type="GO" id="GO:0005634">
    <property type="term" value="C:nucleus"/>
    <property type="evidence" value="ECO:0007669"/>
    <property type="project" value="TreeGrafter"/>
</dbReference>
<sequence length="350" mass="39105">MDFTPPSSSNPPIPIPIQASPISSIPSSQKLPIKRKNPNSSLILTIPNQSTAPSAFSDDDVTDDHDITTVRNPPFKFHRIWSEPDEIRLLQSLLDCSSQGLSFPRDLGIFYSQFCNDMSQPYSKTQLSEKLRRLRKKFRMISSRLDKGLDKSMLSVQDRALYDLSKQLWDPNCSKLTFSGTNSECKPVDDNACKSNLVGVRVRAKSSQTLPCSSTAVLALPSVVQKPYSCDNGEKINKFGGNDFDGSGGYGGDVKVNCDVNVELGRNEVRVKNGGDELSNGIVRFASTTLADVLDRSLKEMRMMIDVQRCLKLEKEISFEKRWRDQHVAEFDVLAKRLKLILEDSSMVSK</sequence>
<evidence type="ECO:0000256" key="1">
    <source>
        <dbReference type="ARBA" id="ARBA00010820"/>
    </source>
</evidence>
<dbReference type="PANTHER" id="PTHR31662">
    <property type="entry name" value="BNAANNG10740D PROTEIN-RELATED"/>
    <property type="match status" value="1"/>
</dbReference>
<dbReference type="Pfam" id="PF04504">
    <property type="entry name" value="GeBP-like_DBD"/>
    <property type="match status" value="1"/>
</dbReference>
<proteinExistence type="inferred from homology"/>